<dbReference type="CDD" id="cd06127">
    <property type="entry name" value="DEDDh"/>
    <property type="match status" value="1"/>
</dbReference>
<dbReference type="OrthoDB" id="9763659at2"/>
<keyword evidence="1" id="KW-0540">Nuclease</keyword>
<keyword evidence="1" id="KW-0378">Hydrolase</keyword>
<dbReference type="PANTHER" id="PTHR47642:SF5">
    <property type="entry name" value="ATP-DEPENDENT DNA HELICASE"/>
    <property type="match status" value="1"/>
</dbReference>
<dbReference type="Gene3D" id="3.40.50.300">
    <property type="entry name" value="P-loop containing nucleotide triphosphate hydrolases"/>
    <property type="match status" value="2"/>
</dbReference>
<dbReference type="Proteomes" id="UP000254236">
    <property type="component" value="Chromosome"/>
</dbReference>
<dbReference type="FunFam" id="3.30.420.10:FF:000045">
    <property type="entry name" value="3'-5' exonuclease DinG"/>
    <property type="match status" value="1"/>
</dbReference>
<dbReference type="Pfam" id="PF00929">
    <property type="entry name" value="RNase_T"/>
    <property type="match status" value="1"/>
</dbReference>
<evidence type="ECO:0000313" key="7">
    <source>
        <dbReference type="EMBL" id="RRR21553.1"/>
    </source>
</evidence>
<feature type="region of interest" description="Disordered" evidence="3">
    <location>
        <begin position="203"/>
        <end position="235"/>
    </location>
</feature>
<dbReference type="PANTHER" id="PTHR47642">
    <property type="entry name" value="ATP-DEPENDENT DNA HELICASE"/>
    <property type="match status" value="1"/>
</dbReference>
<gene>
    <name evidence="6" type="ORF">DWV08_00075</name>
    <name evidence="7" type="ORF">DXU92_13975</name>
</gene>
<name>A0A345YT36_9MICO</name>
<dbReference type="SMART" id="SM00479">
    <property type="entry name" value="EXOIII"/>
    <property type="match status" value="1"/>
</dbReference>
<feature type="domain" description="Exonuclease" evidence="5">
    <location>
        <begin position="2"/>
        <end position="163"/>
    </location>
</feature>
<dbReference type="GO" id="GO:0003678">
    <property type="term" value="F:DNA helicase activity"/>
    <property type="evidence" value="ECO:0007669"/>
    <property type="project" value="InterPro"/>
</dbReference>
<dbReference type="GO" id="GO:0000723">
    <property type="term" value="P:telomere maintenance"/>
    <property type="evidence" value="ECO:0007669"/>
    <property type="project" value="InterPro"/>
</dbReference>
<keyword evidence="1" id="KW-0269">Exonuclease</keyword>
<evidence type="ECO:0000256" key="3">
    <source>
        <dbReference type="SAM" id="MobiDB-lite"/>
    </source>
</evidence>
<dbReference type="InterPro" id="IPR036625">
    <property type="entry name" value="E3-bd_dom_sf"/>
</dbReference>
<dbReference type="SMART" id="SM00382">
    <property type="entry name" value="AAA"/>
    <property type="match status" value="1"/>
</dbReference>
<protein>
    <submittedName>
        <fullName evidence="7">AAA family ATPase</fullName>
    </submittedName>
</protein>
<dbReference type="InterPro" id="IPR027417">
    <property type="entry name" value="P-loop_NTPase"/>
</dbReference>
<evidence type="ECO:0000256" key="1">
    <source>
        <dbReference type="ARBA" id="ARBA00022839"/>
    </source>
</evidence>
<dbReference type="EMBL" id="CP031356">
    <property type="protein sequence ID" value="AXK47088.1"/>
    <property type="molecule type" value="Genomic_DNA"/>
</dbReference>
<dbReference type="InterPro" id="IPR055370">
    <property type="entry name" value="Lsr2_DNA-bd"/>
</dbReference>
<dbReference type="InterPro" id="IPR051055">
    <property type="entry name" value="PIF1_helicase"/>
</dbReference>
<dbReference type="SUPFAM" id="SSF52540">
    <property type="entry name" value="P-loop containing nucleoside triphosphate hydrolases"/>
    <property type="match status" value="2"/>
</dbReference>
<dbReference type="GO" id="GO:0006281">
    <property type="term" value="P:DNA repair"/>
    <property type="evidence" value="ECO:0007669"/>
    <property type="project" value="InterPro"/>
</dbReference>
<feature type="compositionally biased region" description="Low complexity" evidence="3">
    <location>
        <begin position="334"/>
        <end position="359"/>
    </location>
</feature>
<dbReference type="InterPro" id="IPR010285">
    <property type="entry name" value="DNA_helicase_pif1-like_DEAD"/>
</dbReference>
<dbReference type="EMBL" id="QSWH01000007">
    <property type="protein sequence ID" value="RRR21553.1"/>
    <property type="molecule type" value="Genomic_DNA"/>
</dbReference>
<dbReference type="InterPro" id="IPR012337">
    <property type="entry name" value="RNaseH-like_sf"/>
</dbReference>
<feature type="domain" description="AAA+ ATPase" evidence="4">
    <location>
        <begin position="395"/>
        <end position="567"/>
    </location>
</feature>
<evidence type="ECO:0000313" key="8">
    <source>
        <dbReference type="Proteomes" id="UP000254236"/>
    </source>
</evidence>
<dbReference type="InterPro" id="IPR036397">
    <property type="entry name" value="RNaseH_sf"/>
</dbReference>
<dbReference type="KEGG" id="bsau:DWV08_00075"/>
<reference evidence="7 9" key="2">
    <citation type="submission" date="2018-08" db="EMBL/GenBank/DDBJ databases">
        <title>Brachybacterium saurashtrense DSM 23186.</title>
        <authorList>
            <person name="Li Y."/>
        </authorList>
    </citation>
    <scope>NUCLEOTIDE SEQUENCE [LARGE SCALE GENOMIC DNA]</scope>
    <source>
        <strain evidence="7 9">DSM 23186</strain>
    </source>
</reference>
<evidence type="ECO:0000259" key="5">
    <source>
        <dbReference type="SMART" id="SM00479"/>
    </source>
</evidence>
<feature type="compositionally biased region" description="Low complexity" evidence="3">
    <location>
        <begin position="203"/>
        <end position="212"/>
    </location>
</feature>
<sequence length="1142" mass="121614">MIDVETTGLDPERERILELAILRVDEHGRPVDQWVTRLHPGGPVRATHIHGITDADVAGAPRFADLAVQIGTALQDMVVVAHNAEFDIAFLQAEFARAGMPMPRLTPYCTLQGSTVYLPQLRRRTLAECCAALGVPHRGAHSALGDAYAAAGLLEQYLAMDRRTGYDAPLTASRTLRAAAASAQHLNSPLANQDLPTVDRQPAVEAEPAAAEGDSTEQVAPKDTTPQTAAAAGPVDLSPTAIRAWARSQGIAVGDRGRLKAALVVQYRAAMGLDAGAAPAEAAGRSTSSAPDDTPGPRSGQILSQNPPESGSESDTGRRRTGRSGGIRRDLDLAPGAAPTASAPSPTVRTARPSTAPAAAPTPAPAATPRDATPPAAPSLTITDEFAAALEHLRAGHHLFLTGKAGTGKSTLIRHYLESTERSTLTVAPTGIAALNVNGYTIHRLFSFPLGVSEEMVRGGGYYPGRFASALKELDTLIIDEASMVRADLFDALTAALERFGPQPGTPFGGVQLVLVGDLYQLPPVVTDSEAAWIEERFGTPFFFSARSFDAATFPVVELSTVFRQQGEDQLVHLLNAVREGALLEDARAELNRRTEPDFEPGLDEFWLTLATTNRIVGARNRQMLERLPDPARTFTAQITGDLDGFEKPTEESLRIAVGAQVMLLNNDPSDRWVNGTLGRITAIGEDADGPVITVLLRDGRTEQVREHTWEITRPGVEGGALVHEVVGTFTQLPMKLAWAITIHKSQGQTLDRVVVDLTGGTFANGQLYVALSRCTSLEGLVLKREVLPRDLKTDQRVRRYLATGTAPTDVLGEAYLQVLTVGTTGDRWRARPVEIAVVTDDGDEVSTVINPTSDLFAARDEYALTTRDVQLAPLLAEAWPALSALLAGRVPVGVHVDRQLAHVDFELKRNGIVEQVPLGLEVPGGLLGADELARLKAPTSLERARAVRDAVQRIRAAGHDLPGTGMPFRQAVTGHGYLLARTTGPAGTSAPTGFVVGGNLGAEDDSAAVLAALLEGTWQRVLSPDAEVVERLRGVEAHFGVQVLPEDIALSGPVAAADVLVPGSRVCFSGTVHSPRHGWLEKEQLHAMAEARGLVAVPTLTKTRADVLVVAEAGSQSSKAKNAARWEKPVLTAEEFLEWVG</sequence>
<dbReference type="InterPro" id="IPR013520">
    <property type="entry name" value="Ribonucl_H"/>
</dbReference>
<evidence type="ECO:0000259" key="4">
    <source>
        <dbReference type="SMART" id="SM00382"/>
    </source>
</evidence>
<dbReference type="GO" id="GO:0003677">
    <property type="term" value="F:DNA binding"/>
    <property type="evidence" value="ECO:0007669"/>
    <property type="project" value="UniProtKB-KW"/>
</dbReference>
<dbReference type="Proteomes" id="UP000282185">
    <property type="component" value="Unassembled WGS sequence"/>
</dbReference>
<accession>A0A345YT36</accession>
<dbReference type="Gene3D" id="3.30.420.10">
    <property type="entry name" value="Ribonuclease H-like superfamily/Ribonuclease H"/>
    <property type="match status" value="1"/>
</dbReference>
<organism evidence="7 9">
    <name type="scientific">Brachybacterium saurashtrense</name>
    <dbReference type="NCBI Taxonomy" id="556288"/>
    <lineage>
        <taxon>Bacteria</taxon>
        <taxon>Bacillati</taxon>
        <taxon>Actinomycetota</taxon>
        <taxon>Actinomycetes</taxon>
        <taxon>Micrococcales</taxon>
        <taxon>Dermabacteraceae</taxon>
        <taxon>Brachybacterium</taxon>
    </lineage>
</organism>
<proteinExistence type="predicted"/>
<evidence type="ECO:0000256" key="2">
    <source>
        <dbReference type="ARBA" id="ARBA00023125"/>
    </source>
</evidence>
<keyword evidence="2" id="KW-0238">DNA-binding</keyword>
<keyword evidence="8" id="KW-1185">Reference proteome</keyword>
<dbReference type="InterPro" id="IPR003593">
    <property type="entry name" value="AAA+_ATPase"/>
</dbReference>
<dbReference type="Pfam" id="PF05970">
    <property type="entry name" value="PIF1"/>
    <property type="match status" value="1"/>
</dbReference>
<evidence type="ECO:0000313" key="6">
    <source>
        <dbReference type="EMBL" id="AXK47088.1"/>
    </source>
</evidence>
<dbReference type="SUPFAM" id="SSF53098">
    <property type="entry name" value="Ribonuclease H-like"/>
    <property type="match status" value="1"/>
</dbReference>
<dbReference type="InterPro" id="IPR036420">
    <property type="entry name" value="BRCT_dom_sf"/>
</dbReference>
<evidence type="ECO:0000313" key="9">
    <source>
        <dbReference type="Proteomes" id="UP000282185"/>
    </source>
</evidence>
<dbReference type="GO" id="GO:0016746">
    <property type="term" value="F:acyltransferase activity"/>
    <property type="evidence" value="ECO:0007669"/>
    <property type="project" value="InterPro"/>
</dbReference>
<dbReference type="Gene3D" id="3.40.50.10190">
    <property type="entry name" value="BRCT domain"/>
    <property type="match status" value="1"/>
</dbReference>
<reference evidence="6 8" key="1">
    <citation type="submission" date="2018-07" db="EMBL/GenBank/DDBJ databases">
        <title>Brachybacterium saurashtrense DSM 23186 genome sequence.</title>
        <authorList>
            <person name="Guo L."/>
        </authorList>
    </citation>
    <scope>NUCLEOTIDE SEQUENCE [LARGE SCALE GENOMIC DNA]</scope>
    <source>
        <strain evidence="6 8">DSM 23186</strain>
    </source>
</reference>
<dbReference type="Pfam" id="PF23359">
    <property type="entry name" value="Lsr2_DNA-bd"/>
    <property type="match status" value="1"/>
</dbReference>
<dbReference type="Gene3D" id="4.10.320.10">
    <property type="entry name" value="E3-binding domain"/>
    <property type="match status" value="1"/>
</dbReference>
<feature type="region of interest" description="Disordered" evidence="3">
    <location>
        <begin position="280"/>
        <end position="378"/>
    </location>
</feature>
<dbReference type="AlphaFoldDB" id="A0A345YT36"/>
<dbReference type="GO" id="GO:0004527">
    <property type="term" value="F:exonuclease activity"/>
    <property type="evidence" value="ECO:0007669"/>
    <property type="project" value="UniProtKB-KW"/>
</dbReference>
<dbReference type="CDD" id="cd18809">
    <property type="entry name" value="SF1_C_RecD"/>
    <property type="match status" value="1"/>
</dbReference>